<feature type="domain" description="Glycosyltransferase 2-like" evidence="6">
    <location>
        <begin position="12"/>
        <end position="138"/>
    </location>
</feature>
<keyword evidence="2" id="KW-1003">Cell membrane</keyword>
<dbReference type="InterPro" id="IPR026461">
    <property type="entry name" value="Trfase_2_rSAM/seldom_assoc"/>
</dbReference>
<evidence type="ECO:0000256" key="4">
    <source>
        <dbReference type="ARBA" id="ARBA00022679"/>
    </source>
</evidence>
<dbReference type="Proteomes" id="UP000193136">
    <property type="component" value="Unassembled WGS sequence"/>
</dbReference>
<comment type="subcellular location">
    <subcellularLocation>
        <location evidence="1">Cell membrane</location>
    </subcellularLocation>
</comment>
<keyword evidence="8" id="KW-1185">Reference proteome</keyword>
<dbReference type="GO" id="GO:0016757">
    <property type="term" value="F:glycosyltransferase activity"/>
    <property type="evidence" value="ECO:0007669"/>
    <property type="project" value="UniProtKB-KW"/>
</dbReference>
<keyword evidence="4" id="KW-0808">Transferase</keyword>
<name>A0A1X0Y2Z0_9BACT</name>
<dbReference type="Pfam" id="PF00535">
    <property type="entry name" value="Glycos_transf_2"/>
    <property type="match status" value="1"/>
</dbReference>
<dbReference type="PANTHER" id="PTHR43646:SF2">
    <property type="entry name" value="GLYCOSYLTRANSFERASE 2-LIKE DOMAIN-CONTAINING PROTEIN"/>
    <property type="match status" value="1"/>
</dbReference>
<evidence type="ECO:0000259" key="6">
    <source>
        <dbReference type="Pfam" id="PF00535"/>
    </source>
</evidence>
<evidence type="ECO:0000256" key="5">
    <source>
        <dbReference type="ARBA" id="ARBA00023136"/>
    </source>
</evidence>
<organism evidence="7 8">
    <name type="scientific">Geothermobacter hydrogeniphilus</name>
    <dbReference type="NCBI Taxonomy" id="1969733"/>
    <lineage>
        <taxon>Bacteria</taxon>
        <taxon>Pseudomonadati</taxon>
        <taxon>Thermodesulfobacteriota</taxon>
        <taxon>Desulfuromonadia</taxon>
        <taxon>Desulfuromonadales</taxon>
        <taxon>Geothermobacteraceae</taxon>
        <taxon>Geothermobacter</taxon>
    </lineage>
</organism>
<dbReference type="RefSeq" id="WP_085010579.1">
    <property type="nucleotide sequence ID" value="NZ_NAAD01000011.1"/>
</dbReference>
<evidence type="ECO:0000256" key="2">
    <source>
        <dbReference type="ARBA" id="ARBA00022475"/>
    </source>
</evidence>
<keyword evidence="3" id="KW-0328">Glycosyltransferase</keyword>
<comment type="caution">
    <text evidence="7">The sequence shown here is derived from an EMBL/GenBank/DDBJ whole genome shotgun (WGS) entry which is preliminary data.</text>
</comment>
<dbReference type="STRING" id="1969733.B5V00_09630"/>
<accession>A0A1X0Y2Z0</accession>
<proteinExistence type="predicted"/>
<dbReference type="GO" id="GO:0005886">
    <property type="term" value="C:plasma membrane"/>
    <property type="evidence" value="ECO:0007669"/>
    <property type="project" value="UniProtKB-SubCell"/>
</dbReference>
<dbReference type="PANTHER" id="PTHR43646">
    <property type="entry name" value="GLYCOSYLTRANSFERASE"/>
    <property type="match status" value="1"/>
</dbReference>
<sequence length="356" mass="40613">MTASRANQPQLSIIVPVLNEAAAIADFLAMLQRQDGLFFEVIFADGGSVDEGRELVRRRAQKGFATRWIEAPRGRAVQMNRGRAAARGRFLLFLHVDSRLPDSHALATAVEQLAASGEGMIAGHFRLLFGDAPPALREKLLYWEIKARLDRPGCTHGDQGMLMAATVFDALGGFPEDWPLFEDTRLAERLRQRGRWLLLNAEIETSARRFAREGLRQRQLLNALLMNFRALGMTEFLTATGPIYRQQAETGELRLAPFLRRFQAMIAERQLQKRLQLWYRTGRYVRGNAWQLLLARRIRSGRWTLETSPAEIERQLRGFDRCFNLLTDNPVGHALAGLLTWIWFQLQLRRECGTDA</sequence>
<dbReference type="EMBL" id="NAAD01000011">
    <property type="protein sequence ID" value="ORJ59535.1"/>
    <property type="molecule type" value="Genomic_DNA"/>
</dbReference>
<dbReference type="SUPFAM" id="SSF53448">
    <property type="entry name" value="Nucleotide-diphospho-sugar transferases"/>
    <property type="match status" value="1"/>
</dbReference>
<reference evidence="7 8" key="1">
    <citation type="submission" date="2017-03" db="EMBL/GenBank/DDBJ databases">
        <title>Genome sequence of Geothermobacter sp. EPR-M, Deep-Sea Iron Reducer.</title>
        <authorList>
            <person name="Tully B."/>
            <person name="Savalia P."/>
            <person name="Abuyen K."/>
            <person name="Baughan C."/>
            <person name="Romero E."/>
            <person name="Ronkowski C."/>
            <person name="Torres B."/>
            <person name="Tremblay J."/>
            <person name="Trujillo A."/>
            <person name="Tyler M."/>
            <person name="Perez-Rodriguez I."/>
            <person name="Amend J."/>
        </authorList>
    </citation>
    <scope>NUCLEOTIDE SEQUENCE [LARGE SCALE GENOMIC DNA]</scope>
    <source>
        <strain evidence="7 8">EPR-M</strain>
    </source>
</reference>
<dbReference type="CDD" id="cd02522">
    <property type="entry name" value="GT_2_like_a"/>
    <property type="match status" value="1"/>
</dbReference>
<dbReference type="Gene3D" id="3.90.550.10">
    <property type="entry name" value="Spore Coat Polysaccharide Biosynthesis Protein SpsA, Chain A"/>
    <property type="match status" value="1"/>
</dbReference>
<dbReference type="OrthoDB" id="5291101at2"/>
<gene>
    <name evidence="7" type="ORF">B5V00_09630</name>
</gene>
<evidence type="ECO:0000313" key="8">
    <source>
        <dbReference type="Proteomes" id="UP000193136"/>
    </source>
</evidence>
<evidence type="ECO:0000256" key="3">
    <source>
        <dbReference type="ARBA" id="ARBA00022676"/>
    </source>
</evidence>
<dbReference type="InterPro" id="IPR001173">
    <property type="entry name" value="Glyco_trans_2-like"/>
</dbReference>
<protein>
    <recommendedName>
        <fullName evidence="6">Glycosyltransferase 2-like domain-containing protein</fullName>
    </recommendedName>
</protein>
<keyword evidence="5" id="KW-0472">Membrane</keyword>
<dbReference type="AlphaFoldDB" id="A0A1X0Y2Z0"/>
<evidence type="ECO:0000313" key="7">
    <source>
        <dbReference type="EMBL" id="ORJ59535.1"/>
    </source>
</evidence>
<dbReference type="NCBIfam" id="TIGR04283">
    <property type="entry name" value="glyco_like_mftF"/>
    <property type="match status" value="1"/>
</dbReference>
<evidence type="ECO:0000256" key="1">
    <source>
        <dbReference type="ARBA" id="ARBA00004236"/>
    </source>
</evidence>
<dbReference type="InterPro" id="IPR029044">
    <property type="entry name" value="Nucleotide-diphossugar_trans"/>
</dbReference>